<feature type="transmembrane region" description="Helical" evidence="7">
    <location>
        <begin position="542"/>
        <end position="559"/>
    </location>
</feature>
<keyword evidence="5 7" id="KW-0472">Membrane</keyword>
<evidence type="ECO:0000313" key="9">
    <source>
        <dbReference type="EMBL" id="MBR7827857.1"/>
    </source>
</evidence>
<feature type="domain" description="ABC3 transporter permease C-terminal" evidence="8">
    <location>
        <begin position="863"/>
        <end position="980"/>
    </location>
</feature>
<feature type="transmembrane region" description="Helical" evidence="7">
    <location>
        <begin position="857"/>
        <end position="879"/>
    </location>
</feature>
<feature type="domain" description="ABC3 transporter permease C-terminal" evidence="8">
    <location>
        <begin position="318"/>
        <end position="442"/>
    </location>
</feature>
<feature type="transmembrane region" description="Helical" evidence="7">
    <location>
        <begin position="359"/>
        <end position="386"/>
    </location>
</feature>
<feature type="transmembrane region" description="Helical" evidence="7">
    <location>
        <begin position="511"/>
        <end position="530"/>
    </location>
</feature>
<dbReference type="EMBL" id="JAGSOH010000043">
    <property type="protein sequence ID" value="MBR7827857.1"/>
    <property type="molecule type" value="Genomic_DNA"/>
</dbReference>
<dbReference type="RefSeq" id="WP_212518999.1">
    <property type="nucleotide sequence ID" value="NZ_JAGSOH010000043.1"/>
</dbReference>
<reference evidence="9" key="1">
    <citation type="submission" date="2021-04" db="EMBL/GenBank/DDBJ databases">
        <title>Genome based classification of Actinospica acidithermotolerans sp. nov., an actinobacterium isolated from an Indonesian hot spring.</title>
        <authorList>
            <person name="Kusuma A.B."/>
            <person name="Putra K.E."/>
            <person name="Nafisah S."/>
            <person name="Loh J."/>
            <person name="Nouioui I."/>
            <person name="Goodfellow M."/>
        </authorList>
    </citation>
    <scope>NUCLEOTIDE SEQUENCE</scope>
    <source>
        <strain evidence="9">MGRD01-02</strain>
    </source>
</reference>
<feature type="transmembrane region" description="Helical" evidence="7">
    <location>
        <begin position="6"/>
        <end position="25"/>
    </location>
</feature>
<accession>A0A941ECC0</accession>
<dbReference type="GO" id="GO:0022857">
    <property type="term" value="F:transmembrane transporter activity"/>
    <property type="evidence" value="ECO:0007669"/>
    <property type="project" value="TreeGrafter"/>
</dbReference>
<evidence type="ECO:0000259" key="8">
    <source>
        <dbReference type="Pfam" id="PF02687"/>
    </source>
</evidence>
<sequence>MYPNLTLPLIALAALALGLTLAAAVRRPYLRRLALRQVARRPAEALTIVAACVLGTALIVASLSVGDTLNSSVRQVAYQVLGPIDETATSTSTSQGAQAAARLAPLRADPNVDGLLTVTGLQSAVTAGSGRAETVQPRGLVWEADFPSAARFGGTGGGSGLSGATPGPGRAVVNDLLASSLHVRAGDPVDVYLYHQPRRFVVERVVPAQGLAGMGLGDARNYDLFVAPGTLGSAYRAAAGSATGIGAAAALAAPVTQTLVSNRGGVEGGNVLSDRVAAEMSTLLGPLNAHGTAVAQPKKDVLDSASRAGDQLGALFLFIGSFAIIAGALLLVNVFVMLGEERKSQLGMARAVGMKRSHLVGGFVIEGCCYSLAAGLIGTPLGIGVGRIIEFAAQRIFAGWNSSMTLHFSVSSVSLVNGFCAGLLIALATVAATSIRISRFNIIAAIRDLPADGARRSRRRTLLLSGAACAVLTAAAVPAVVGSTGPNTYLLPSLAVLCAVPLAARLAPRNWVYSGAALLILAWGLTANLLRPRIFDNPTTTTYIILGTLLAFAAVVLVVENQEFVLKPLTRLVGGPTDNGLATRLAIAYPIGRKFRTGATLVMYCLVVLTLVLMTELSAMVGMTVDHAVSQASAGYTIRADVNPATPIAQPQTALRSGDLAGEVAHVTPVSSAPAKASDPGTSSPATTVVARVYGVSRELSARDFPLSSRLASLGPDDRSVWRAVESDPRYVVLESSFAVSGGPPGSRFSPGAPLTVTDPQTGRTEHKIVAGLLSDPLMFYGANTGTYAHPVLMSQRAAAAQFGPDLRPTVLLVQAAPGVSAQTLAADLQRRFFTSGLVATQVEQLVRDNFSASQSFFQLMNGFLALGLVVGIAGLGVMMTRAVRERRRTIGVLRALGIQARTIRRSFLMESTFVALEGILLGAALGLLTTYLLYTKSSAFNGINLGFPIAWGEILTLVGITFAASLLTTVLPARRAAGIRPAVAVRVAD</sequence>
<dbReference type="InterPro" id="IPR003838">
    <property type="entry name" value="ABC3_permease_C"/>
</dbReference>
<dbReference type="PANTHER" id="PTHR30572">
    <property type="entry name" value="MEMBRANE COMPONENT OF TRANSPORTER-RELATED"/>
    <property type="match status" value="1"/>
</dbReference>
<feature type="transmembrane region" description="Helical" evidence="7">
    <location>
        <begin position="312"/>
        <end position="338"/>
    </location>
</feature>
<evidence type="ECO:0000256" key="5">
    <source>
        <dbReference type="ARBA" id="ARBA00023136"/>
    </source>
</evidence>
<organism evidence="9 10">
    <name type="scientific">Actinospica acidithermotolerans</name>
    <dbReference type="NCBI Taxonomy" id="2828514"/>
    <lineage>
        <taxon>Bacteria</taxon>
        <taxon>Bacillati</taxon>
        <taxon>Actinomycetota</taxon>
        <taxon>Actinomycetes</taxon>
        <taxon>Catenulisporales</taxon>
        <taxon>Actinospicaceae</taxon>
        <taxon>Actinospica</taxon>
    </lineage>
</organism>
<dbReference type="Proteomes" id="UP000676325">
    <property type="component" value="Unassembled WGS sequence"/>
</dbReference>
<name>A0A941ECC0_9ACTN</name>
<keyword evidence="4 7" id="KW-1133">Transmembrane helix</keyword>
<dbReference type="AlphaFoldDB" id="A0A941ECC0"/>
<keyword evidence="10" id="KW-1185">Reference proteome</keyword>
<protein>
    <submittedName>
        <fullName evidence="9">FtsX-like permease family protein</fullName>
    </submittedName>
</protein>
<dbReference type="Pfam" id="PF02687">
    <property type="entry name" value="FtsX"/>
    <property type="match status" value="2"/>
</dbReference>
<evidence type="ECO:0000256" key="4">
    <source>
        <dbReference type="ARBA" id="ARBA00022989"/>
    </source>
</evidence>
<gene>
    <name evidence="9" type="ORF">KDK95_16175</name>
</gene>
<evidence type="ECO:0000256" key="1">
    <source>
        <dbReference type="ARBA" id="ARBA00004651"/>
    </source>
</evidence>
<feature type="transmembrane region" description="Helical" evidence="7">
    <location>
        <begin position="462"/>
        <end position="481"/>
    </location>
</feature>
<dbReference type="PANTHER" id="PTHR30572:SF4">
    <property type="entry name" value="ABC TRANSPORTER PERMEASE YTRF"/>
    <property type="match status" value="1"/>
</dbReference>
<feature type="transmembrane region" description="Helical" evidence="7">
    <location>
        <begin position="955"/>
        <end position="974"/>
    </location>
</feature>
<proteinExistence type="inferred from homology"/>
<evidence type="ECO:0000256" key="3">
    <source>
        <dbReference type="ARBA" id="ARBA00022692"/>
    </source>
</evidence>
<dbReference type="InterPro" id="IPR050250">
    <property type="entry name" value="Macrolide_Exporter_MacB"/>
</dbReference>
<dbReference type="GO" id="GO:0005886">
    <property type="term" value="C:plasma membrane"/>
    <property type="evidence" value="ECO:0007669"/>
    <property type="project" value="UniProtKB-SubCell"/>
</dbReference>
<feature type="transmembrane region" description="Helical" evidence="7">
    <location>
        <begin position="406"/>
        <end position="432"/>
    </location>
</feature>
<feature type="transmembrane region" description="Helical" evidence="7">
    <location>
        <begin position="487"/>
        <end position="504"/>
    </location>
</feature>
<keyword evidence="2" id="KW-1003">Cell membrane</keyword>
<feature type="transmembrane region" description="Helical" evidence="7">
    <location>
        <begin position="601"/>
        <end position="623"/>
    </location>
</feature>
<comment type="subcellular location">
    <subcellularLocation>
        <location evidence="1">Cell membrane</location>
        <topology evidence="1">Multi-pass membrane protein</topology>
    </subcellularLocation>
</comment>
<evidence type="ECO:0000256" key="6">
    <source>
        <dbReference type="ARBA" id="ARBA00038076"/>
    </source>
</evidence>
<feature type="transmembrane region" description="Helical" evidence="7">
    <location>
        <begin position="914"/>
        <end position="935"/>
    </location>
</feature>
<evidence type="ECO:0000313" key="10">
    <source>
        <dbReference type="Proteomes" id="UP000676325"/>
    </source>
</evidence>
<evidence type="ECO:0000256" key="7">
    <source>
        <dbReference type="SAM" id="Phobius"/>
    </source>
</evidence>
<keyword evidence="3 7" id="KW-0812">Transmembrane</keyword>
<comment type="similarity">
    <text evidence="6">Belongs to the ABC-4 integral membrane protein family.</text>
</comment>
<evidence type="ECO:0000256" key="2">
    <source>
        <dbReference type="ARBA" id="ARBA00022475"/>
    </source>
</evidence>
<feature type="transmembrane region" description="Helical" evidence="7">
    <location>
        <begin position="45"/>
        <end position="65"/>
    </location>
</feature>
<comment type="caution">
    <text evidence="9">The sequence shown here is derived from an EMBL/GenBank/DDBJ whole genome shotgun (WGS) entry which is preliminary data.</text>
</comment>